<organism evidence="2 3">
    <name type="scientific">Gryllus longicercus</name>
    <dbReference type="NCBI Taxonomy" id="2509291"/>
    <lineage>
        <taxon>Eukaryota</taxon>
        <taxon>Metazoa</taxon>
        <taxon>Ecdysozoa</taxon>
        <taxon>Arthropoda</taxon>
        <taxon>Hexapoda</taxon>
        <taxon>Insecta</taxon>
        <taxon>Pterygota</taxon>
        <taxon>Neoptera</taxon>
        <taxon>Polyneoptera</taxon>
        <taxon>Orthoptera</taxon>
        <taxon>Ensifera</taxon>
        <taxon>Gryllidea</taxon>
        <taxon>Grylloidea</taxon>
        <taxon>Gryllidae</taxon>
        <taxon>Gryllinae</taxon>
        <taxon>Gryllus</taxon>
    </lineage>
</organism>
<feature type="transmembrane region" description="Helical" evidence="1">
    <location>
        <begin position="127"/>
        <end position="147"/>
    </location>
</feature>
<evidence type="ECO:0000256" key="1">
    <source>
        <dbReference type="SAM" id="Phobius"/>
    </source>
</evidence>
<name>A0AAN9VLP9_9ORTH</name>
<keyword evidence="3" id="KW-1185">Reference proteome</keyword>
<gene>
    <name evidence="2" type="ORF">R5R35_008873</name>
</gene>
<accession>A0AAN9VLP9</accession>
<proteinExistence type="predicted"/>
<dbReference type="EMBL" id="JAZDUA010000372">
    <property type="protein sequence ID" value="KAK7793578.1"/>
    <property type="molecule type" value="Genomic_DNA"/>
</dbReference>
<protein>
    <submittedName>
        <fullName evidence="2">Uncharacterized protein</fullName>
    </submittedName>
</protein>
<keyword evidence="1" id="KW-1133">Transmembrane helix</keyword>
<evidence type="ECO:0000313" key="3">
    <source>
        <dbReference type="Proteomes" id="UP001378592"/>
    </source>
</evidence>
<keyword evidence="1" id="KW-0812">Transmembrane</keyword>
<dbReference type="AlphaFoldDB" id="A0AAN9VLP9"/>
<dbReference type="Proteomes" id="UP001378592">
    <property type="component" value="Unassembled WGS sequence"/>
</dbReference>
<evidence type="ECO:0000313" key="2">
    <source>
        <dbReference type="EMBL" id="KAK7793578.1"/>
    </source>
</evidence>
<keyword evidence="1" id="KW-0472">Membrane</keyword>
<sequence length="182" mass="19785">MQEGLLELVREPPGPAFIVSLDQARPLLHGPILWDAATGASFAHPVPQCLLSPAYVSYPTRPRWPQQRVLDALLGIAAQAGIFTKLDSDMWINLRALGIVHGEPDGSTSTSHKPTAEEPRPLRLSALLSPGAVLCVGTLAATVAFLGERALRMRACRTLVNKTRLLHRLHSAAPPRWTVHAY</sequence>
<comment type="caution">
    <text evidence="2">The sequence shown here is derived from an EMBL/GenBank/DDBJ whole genome shotgun (WGS) entry which is preliminary data.</text>
</comment>
<reference evidence="2 3" key="1">
    <citation type="submission" date="2024-03" db="EMBL/GenBank/DDBJ databases">
        <title>The genome assembly and annotation of the cricket Gryllus longicercus Weissman &amp; Gray.</title>
        <authorList>
            <person name="Szrajer S."/>
            <person name="Gray D."/>
            <person name="Ylla G."/>
        </authorList>
    </citation>
    <scope>NUCLEOTIDE SEQUENCE [LARGE SCALE GENOMIC DNA]</scope>
    <source>
        <strain evidence="2">DAG 2021-001</strain>
        <tissue evidence="2">Whole body minus gut</tissue>
    </source>
</reference>